<sequence length="156" mass="17639">DGGIRMCELTINSNFCTVTHSELSYSRYELDGIDQTEKYPPSFRLTLDTICSKKTSSVDQEMISKQLDNTFKKPQCLFKDEMEFRHTIDEYEKRYKLSIGDGHQYHGSYTTESSPSSFSAKLNVEPSQISNVSNPSSPQTNRQVSQTPPSASTLFA</sequence>
<accession>A0A8S3FBV5</accession>
<dbReference type="AlphaFoldDB" id="A0A8S3FBV5"/>
<reference evidence="2" key="1">
    <citation type="submission" date="2021-02" db="EMBL/GenBank/DDBJ databases">
        <authorList>
            <person name="Nowell W R."/>
        </authorList>
    </citation>
    <scope>NUCLEOTIDE SEQUENCE</scope>
</reference>
<comment type="caution">
    <text evidence="2">The sequence shown here is derived from an EMBL/GenBank/DDBJ whole genome shotgun (WGS) entry which is preliminary data.</text>
</comment>
<feature type="compositionally biased region" description="Polar residues" evidence="1">
    <location>
        <begin position="125"/>
        <end position="156"/>
    </location>
</feature>
<evidence type="ECO:0000313" key="3">
    <source>
        <dbReference type="Proteomes" id="UP000681967"/>
    </source>
</evidence>
<feature type="non-terminal residue" evidence="2">
    <location>
        <position position="156"/>
    </location>
</feature>
<name>A0A8S3FBV5_9BILA</name>
<proteinExistence type="predicted"/>
<feature type="non-terminal residue" evidence="2">
    <location>
        <position position="1"/>
    </location>
</feature>
<dbReference type="EMBL" id="CAJOBH010242189">
    <property type="protein sequence ID" value="CAF5113185.1"/>
    <property type="molecule type" value="Genomic_DNA"/>
</dbReference>
<feature type="region of interest" description="Disordered" evidence="1">
    <location>
        <begin position="106"/>
        <end position="156"/>
    </location>
</feature>
<feature type="compositionally biased region" description="Low complexity" evidence="1">
    <location>
        <begin position="108"/>
        <end position="119"/>
    </location>
</feature>
<dbReference type="Proteomes" id="UP000681967">
    <property type="component" value="Unassembled WGS sequence"/>
</dbReference>
<organism evidence="2 3">
    <name type="scientific">Rotaria magnacalcarata</name>
    <dbReference type="NCBI Taxonomy" id="392030"/>
    <lineage>
        <taxon>Eukaryota</taxon>
        <taxon>Metazoa</taxon>
        <taxon>Spiralia</taxon>
        <taxon>Gnathifera</taxon>
        <taxon>Rotifera</taxon>
        <taxon>Eurotatoria</taxon>
        <taxon>Bdelloidea</taxon>
        <taxon>Philodinida</taxon>
        <taxon>Philodinidae</taxon>
        <taxon>Rotaria</taxon>
    </lineage>
</organism>
<protein>
    <submittedName>
        <fullName evidence="2">Uncharacterized protein</fullName>
    </submittedName>
</protein>
<gene>
    <name evidence="2" type="ORF">BYL167_LOCUS65997</name>
</gene>
<evidence type="ECO:0000256" key="1">
    <source>
        <dbReference type="SAM" id="MobiDB-lite"/>
    </source>
</evidence>
<evidence type="ECO:0000313" key="2">
    <source>
        <dbReference type="EMBL" id="CAF5113185.1"/>
    </source>
</evidence>